<dbReference type="EMBL" id="SJPG01000001">
    <property type="protein sequence ID" value="TWT64503.1"/>
    <property type="molecule type" value="Genomic_DNA"/>
</dbReference>
<gene>
    <name evidence="2" type="primary">ridA</name>
    <name evidence="2" type="ORF">Pan54_52670</name>
</gene>
<dbReference type="InterPro" id="IPR006175">
    <property type="entry name" value="YjgF/YER057c/UK114"/>
</dbReference>
<reference evidence="2 3" key="1">
    <citation type="submission" date="2019-02" db="EMBL/GenBank/DDBJ databases">
        <title>Deep-cultivation of Planctomycetes and their phenomic and genomic characterization uncovers novel biology.</title>
        <authorList>
            <person name="Wiegand S."/>
            <person name="Jogler M."/>
            <person name="Boedeker C."/>
            <person name="Pinto D."/>
            <person name="Vollmers J."/>
            <person name="Rivas-Marin E."/>
            <person name="Kohn T."/>
            <person name="Peeters S.H."/>
            <person name="Heuer A."/>
            <person name="Rast P."/>
            <person name="Oberbeckmann S."/>
            <person name="Bunk B."/>
            <person name="Jeske O."/>
            <person name="Meyerdierks A."/>
            <person name="Storesund J.E."/>
            <person name="Kallscheuer N."/>
            <person name="Luecker S."/>
            <person name="Lage O.M."/>
            <person name="Pohl T."/>
            <person name="Merkel B.J."/>
            <person name="Hornburger P."/>
            <person name="Mueller R.-W."/>
            <person name="Bruemmer F."/>
            <person name="Labrenz M."/>
            <person name="Spormann A.M."/>
            <person name="Op Den Camp H."/>
            <person name="Overmann J."/>
            <person name="Amann R."/>
            <person name="Jetten M.S.M."/>
            <person name="Mascher T."/>
            <person name="Medema M.H."/>
            <person name="Devos D.P."/>
            <person name="Kaster A.-K."/>
            <person name="Ovreas L."/>
            <person name="Rohde M."/>
            <person name="Galperin M.Y."/>
            <person name="Jogler C."/>
        </authorList>
    </citation>
    <scope>NUCLEOTIDE SEQUENCE [LARGE SCALE GENOMIC DNA]</scope>
    <source>
        <strain evidence="2 3">Pan54</strain>
    </source>
</reference>
<dbReference type="CDD" id="cd00448">
    <property type="entry name" value="YjgF_YER057c_UK114_family"/>
    <property type="match status" value="1"/>
</dbReference>
<dbReference type="AlphaFoldDB" id="A0A5C5XQ12"/>
<dbReference type="GO" id="GO:0019239">
    <property type="term" value="F:deaminase activity"/>
    <property type="evidence" value="ECO:0007669"/>
    <property type="project" value="TreeGrafter"/>
</dbReference>
<dbReference type="Pfam" id="PF01042">
    <property type="entry name" value="Ribonuc_L-PSP"/>
    <property type="match status" value="1"/>
</dbReference>
<evidence type="ECO:0000313" key="2">
    <source>
        <dbReference type="EMBL" id="TWT64503.1"/>
    </source>
</evidence>
<dbReference type="PANTHER" id="PTHR11803">
    <property type="entry name" value="2-IMINOBUTANOATE/2-IMINOPROPANOATE DEAMINASE RIDA"/>
    <property type="match status" value="1"/>
</dbReference>
<dbReference type="SUPFAM" id="SSF55298">
    <property type="entry name" value="YjgF-like"/>
    <property type="match status" value="1"/>
</dbReference>
<comment type="caution">
    <text evidence="2">The sequence shown here is derived from an EMBL/GenBank/DDBJ whole genome shotgun (WGS) entry which is preliminary data.</text>
</comment>
<dbReference type="RefSeq" id="WP_146506210.1">
    <property type="nucleotide sequence ID" value="NZ_SJPG01000001.1"/>
</dbReference>
<dbReference type="InterPro" id="IPR035959">
    <property type="entry name" value="RutC-like_sf"/>
</dbReference>
<dbReference type="OrthoDB" id="9803101at2"/>
<dbReference type="Gene3D" id="3.30.1330.40">
    <property type="entry name" value="RutC-like"/>
    <property type="match status" value="1"/>
</dbReference>
<protein>
    <submittedName>
        <fullName evidence="2">Enamine/imine deaminase</fullName>
        <ecNumber evidence="2">3.5.4.-</ecNumber>
    </submittedName>
</protein>
<keyword evidence="2" id="KW-0378">Hydrolase</keyword>
<comment type="similarity">
    <text evidence="1">Belongs to the RutC family.</text>
</comment>
<dbReference type="PANTHER" id="PTHR11803:SF58">
    <property type="entry name" value="PROTEIN HMF1-RELATED"/>
    <property type="match status" value="1"/>
</dbReference>
<dbReference type="GO" id="GO:0005829">
    <property type="term" value="C:cytosol"/>
    <property type="evidence" value="ECO:0007669"/>
    <property type="project" value="TreeGrafter"/>
</dbReference>
<evidence type="ECO:0000256" key="1">
    <source>
        <dbReference type="ARBA" id="ARBA00010552"/>
    </source>
</evidence>
<proteinExistence type="inferred from homology"/>
<name>A0A5C5XQ12_9PLAN</name>
<evidence type="ECO:0000313" key="3">
    <source>
        <dbReference type="Proteomes" id="UP000316095"/>
    </source>
</evidence>
<sequence>MSQPQVSFPSNPETPTSHLPYSPCAVVDRVVYVSGQASVDKTGKIISDTFEAEFRRSIENMRNVLAVAGCDLKDVIQTRNYVRDEEDLVLYNQLYAEYFSKPLPARATLTNCLPSTIRYEIECIAVIPE</sequence>
<accession>A0A5C5XQ12</accession>
<dbReference type="Proteomes" id="UP000316095">
    <property type="component" value="Unassembled WGS sequence"/>
</dbReference>
<keyword evidence="3" id="KW-1185">Reference proteome</keyword>
<dbReference type="EC" id="3.5.4.-" evidence="2"/>
<organism evidence="2 3">
    <name type="scientific">Rubinisphaera italica</name>
    <dbReference type="NCBI Taxonomy" id="2527969"/>
    <lineage>
        <taxon>Bacteria</taxon>
        <taxon>Pseudomonadati</taxon>
        <taxon>Planctomycetota</taxon>
        <taxon>Planctomycetia</taxon>
        <taxon>Planctomycetales</taxon>
        <taxon>Planctomycetaceae</taxon>
        <taxon>Rubinisphaera</taxon>
    </lineage>
</organism>